<evidence type="ECO:0000256" key="1">
    <source>
        <dbReference type="ARBA" id="ARBA00004777"/>
    </source>
</evidence>
<evidence type="ECO:0000313" key="16">
    <source>
        <dbReference type="Proteomes" id="UP000694240"/>
    </source>
</evidence>
<proteinExistence type="inferred from homology"/>
<comment type="similarity">
    <text evidence="12">Belongs to the tetrahydrofolate dehydrogenase/cyclohydrolase family.</text>
</comment>
<keyword evidence="5" id="KW-0521">NADP</keyword>
<evidence type="ECO:0000259" key="14">
    <source>
        <dbReference type="Pfam" id="PF02882"/>
    </source>
</evidence>
<evidence type="ECO:0000256" key="9">
    <source>
        <dbReference type="ARBA" id="ARBA00036357"/>
    </source>
</evidence>
<name>A0A8T1Z3P1_9BRAS</name>
<dbReference type="GO" id="GO:0004488">
    <property type="term" value="F:methylenetetrahydrofolate dehydrogenase (NADP+) activity"/>
    <property type="evidence" value="ECO:0007669"/>
    <property type="project" value="UniProtKB-EC"/>
</dbReference>
<evidence type="ECO:0000256" key="7">
    <source>
        <dbReference type="ARBA" id="ARBA00023238"/>
    </source>
</evidence>
<evidence type="ECO:0000256" key="11">
    <source>
        <dbReference type="ARBA" id="ARBA00058319"/>
    </source>
</evidence>
<evidence type="ECO:0000313" key="15">
    <source>
        <dbReference type="EMBL" id="KAG7553437.1"/>
    </source>
</evidence>
<reference evidence="15 16" key="1">
    <citation type="submission" date="2020-12" db="EMBL/GenBank/DDBJ databases">
        <title>Concerted genomic and epigenomic changes stabilize Arabidopsis allopolyploids.</title>
        <authorList>
            <person name="Chen Z."/>
        </authorList>
    </citation>
    <scope>NUCLEOTIDE SEQUENCE [LARGE SCALE GENOMIC DNA]</scope>
    <source>
        <strain evidence="15">Allo738</strain>
        <tissue evidence="15">Leaf</tissue>
    </source>
</reference>
<comment type="function">
    <text evidence="11">Catalyzes the oxidation of 5,10-methylenetetrahydrofolate to 5,10-methenyltetrahydrofolate and then the hydrolysis of 5,10-methenyltetrahydrofolate to 10-formyltetrahydrofolate.</text>
</comment>
<comment type="caution">
    <text evidence="15">The sequence shown here is derived from an EMBL/GenBank/DDBJ whole genome shotgun (WGS) entry which is preliminary data.</text>
</comment>
<dbReference type="GO" id="GO:0004477">
    <property type="term" value="F:methenyltetrahydrofolate cyclohydrolase activity"/>
    <property type="evidence" value="ECO:0007669"/>
    <property type="project" value="UniProtKB-EC"/>
</dbReference>
<dbReference type="GO" id="GO:0035999">
    <property type="term" value="P:tetrahydrofolate interconversion"/>
    <property type="evidence" value="ECO:0007669"/>
    <property type="project" value="TreeGrafter"/>
</dbReference>
<feature type="domain" description="Tetrahydrofolate dehydrogenase/cyclohydrolase NAD(P)-binding" evidence="14">
    <location>
        <begin position="488"/>
        <end position="583"/>
    </location>
</feature>
<dbReference type="FunFam" id="3.40.50.720:FF:000006">
    <property type="entry name" value="Bifunctional protein FolD"/>
    <property type="match status" value="2"/>
</dbReference>
<dbReference type="GO" id="GO:0009853">
    <property type="term" value="P:photorespiration"/>
    <property type="evidence" value="ECO:0007669"/>
    <property type="project" value="UniProtKB-KW"/>
</dbReference>
<dbReference type="InterPro" id="IPR020631">
    <property type="entry name" value="THF_DH/CycHdrlase_NAD-bd_dom"/>
</dbReference>
<dbReference type="HAMAP" id="MF_01576">
    <property type="entry name" value="THF_DHG_CYH"/>
    <property type="match status" value="2"/>
</dbReference>
<dbReference type="Pfam" id="PF00763">
    <property type="entry name" value="THF_DHG_CYH"/>
    <property type="match status" value="2"/>
</dbReference>
<evidence type="ECO:0000259" key="13">
    <source>
        <dbReference type="Pfam" id="PF00763"/>
    </source>
</evidence>
<evidence type="ECO:0000256" key="6">
    <source>
        <dbReference type="ARBA" id="ARBA00023002"/>
    </source>
</evidence>
<comment type="catalytic activity">
    <reaction evidence="10">
        <text>(6R)-5,10-methylene-5,6,7,8-tetrahydrofolate + NADP(+) = (6R)-5,10-methenyltetrahydrofolate + NADPH</text>
        <dbReference type="Rhea" id="RHEA:22812"/>
        <dbReference type="ChEBI" id="CHEBI:15636"/>
        <dbReference type="ChEBI" id="CHEBI:57455"/>
        <dbReference type="ChEBI" id="CHEBI:57783"/>
        <dbReference type="ChEBI" id="CHEBI:58349"/>
        <dbReference type="EC" id="1.5.1.5"/>
    </reaction>
</comment>
<keyword evidence="4" id="KW-0378">Hydrolase</keyword>
<keyword evidence="6" id="KW-0560">Oxidoreductase</keyword>
<dbReference type="FunFam" id="3.40.50.10860:FF:000005">
    <property type="entry name" value="C-1-tetrahydrofolate synthase, cytoplasmic, putative"/>
    <property type="match status" value="1"/>
</dbReference>
<feature type="domain" description="Tetrahydrofolate dehydrogenase/cyclohydrolase catalytic" evidence="13">
    <location>
        <begin position="352"/>
        <end position="467"/>
    </location>
</feature>
<comment type="catalytic activity">
    <reaction evidence="9">
        <text>(6R)-5,10-methenyltetrahydrofolate + H2O = (6R)-10-formyltetrahydrofolate + H(+)</text>
        <dbReference type="Rhea" id="RHEA:23700"/>
        <dbReference type="ChEBI" id="CHEBI:15377"/>
        <dbReference type="ChEBI" id="CHEBI:15378"/>
        <dbReference type="ChEBI" id="CHEBI:57455"/>
        <dbReference type="ChEBI" id="CHEBI:195366"/>
        <dbReference type="EC" id="3.5.4.9"/>
    </reaction>
</comment>
<dbReference type="FunFam" id="3.40.50.10860:FF:000001">
    <property type="entry name" value="Bifunctional protein FolD"/>
    <property type="match status" value="1"/>
</dbReference>
<organism evidence="15 16">
    <name type="scientific">Arabidopsis thaliana x Arabidopsis arenosa</name>
    <dbReference type="NCBI Taxonomy" id="1240361"/>
    <lineage>
        <taxon>Eukaryota</taxon>
        <taxon>Viridiplantae</taxon>
        <taxon>Streptophyta</taxon>
        <taxon>Embryophyta</taxon>
        <taxon>Tracheophyta</taxon>
        <taxon>Spermatophyta</taxon>
        <taxon>Magnoliopsida</taxon>
        <taxon>eudicotyledons</taxon>
        <taxon>Gunneridae</taxon>
        <taxon>Pentapetalae</taxon>
        <taxon>rosids</taxon>
        <taxon>malvids</taxon>
        <taxon>Brassicales</taxon>
        <taxon>Brassicaceae</taxon>
        <taxon>Camelineae</taxon>
        <taxon>Arabidopsis</taxon>
    </lineage>
</organism>
<evidence type="ECO:0000256" key="4">
    <source>
        <dbReference type="ARBA" id="ARBA00022801"/>
    </source>
</evidence>
<evidence type="ECO:0000256" key="10">
    <source>
        <dbReference type="ARBA" id="ARBA00052194"/>
    </source>
</evidence>
<evidence type="ECO:0000256" key="3">
    <source>
        <dbReference type="ARBA" id="ARBA00022563"/>
    </source>
</evidence>
<dbReference type="GO" id="GO:0005829">
    <property type="term" value="C:cytosol"/>
    <property type="evidence" value="ECO:0007669"/>
    <property type="project" value="TreeGrafter"/>
</dbReference>
<comment type="pathway">
    <text evidence="1">One-carbon metabolism; tetrahydrofolate interconversion.</text>
</comment>
<keyword evidence="8" id="KW-0511">Multifunctional enzyme</keyword>
<accession>A0A8T1Z3P1</accession>
<keyword evidence="7" id="KW-0601">Photorespiration</keyword>
<evidence type="ECO:0000256" key="2">
    <source>
        <dbReference type="ARBA" id="ARBA00011738"/>
    </source>
</evidence>
<dbReference type="CDD" id="cd01080">
    <property type="entry name" value="NAD_bind_m-THF_DH_Cyclohyd"/>
    <property type="match status" value="2"/>
</dbReference>
<protein>
    <submittedName>
        <fullName evidence="15">Tetrahydrofolate dehydrogenase/cyclohydrolase catalytic domain</fullName>
    </submittedName>
</protein>
<dbReference type="PANTHER" id="PTHR48099:SF5">
    <property type="entry name" value="C-1-TETRAHYDROFOLATE SYNTHASE, CYTOPLASMIC"/>
    <property type="match status" value="1"/>
</dbReference>
<dbReference type="InterPro" id="IPR020630">
    <property type="entry name" value="THF_DH/CycHdrlase_cat_dom"/>
</dbReference>
<keyword evidence="16" id="KW-1185">Reference proteome</keyword>
<dbReference type="Pfam" id="PF02882">
    <property type="entry name" value="THF_DHG_CYH_C"/>
    <property type="match status" value="2"/>
</dbReference>
<evidence type="ECO:0000256" key="5">
    <source>
        <dbReference type="ARBA" id="ARBA00022857"/>
    </source>
</evidence>
<gene>
    <name evidence="15" type="ORF">ISN45_Aa06g039610</name>
</gene>
<feature type="domain" description="Tetrahydrofolate dehydrogenase/cyclohydrolase catalytic" evidence="13">
    <location>
        <begin position="7"/>
        <end position="114"/>
    </location>
</feature>
<dbReference type="InterPro" id="IPR000672">
    <property type="entry name" value="THF_DH/CycHdrlase"/>
</dbReference>
<dbReference type="AlphaFoldDB" id="A0A8T1Z3P1"/>
<dbReference type="PANTHER" id="PTHR48099">
    <property type="entry name" value="C-1-TETRAHYDROFOLATE SYNTHASE, CYTOPLASMIC-RELATED"/>
    <property type="match status" value="1"/>
</dbReference>
<comment type="subunit">
    <text evidence="2">Homodimer.</text>
</comment>
<evidence type="ECO:0000256" key="8">
    <source>
        <dbReference type="ARBA" id="ARBA00023268"/>
    </source>
</evidence>
<keyword evidence="3" id="KW-0554">One-carbon metabolism</keyword>
<dbReference type="Proteomes" id="UP000694240">
    <property type="component" value="Chromosome 11"/>
</dbReference>
<dbReference type="EMBL" id="JAEFBK010000011">
    <property type="protein sequence ID" value="KAG7553437.1"/>
    <property type="molecule type" value="Genomic_DNA"/>
</dbReference>
<feature type="domain" description="Tetrahydrofolate dehydrogenase/cyclohydrolase NAD(P)-binding" evidence="14">
    <location>
        <begin position="137"/>
        <end position="282"/>
    </location>
</feature>
<sequence>MVFDEISVALNIMDEIRVETSRMEKSISAVPGLAVILFGDSTSSKAYEVPGLMVGIKTLVVRLAEDSSEEEVLKYVSNFNDDPCVHGILVQSPLPSHMDNKNILNAVSVEKDVDGFHPLNIGLLAMRGREPFCVPRIPKGCIELLRWYNFEIKGKRAVVLGRSNTFGMPTGLLLQREDATVTIIHSKTKNPEEITRQADIIISAVGQPNMVRGSWIKPGAVVINVGTSVVKDPSAPYGFRMVGDICYEEVCKVASAITPDACGPSLLMAKVMLLSNTLTSAKIIHNFIKTMASMIFTDCSSSTMSRLIHLDRRNGVFLPRLCVGQLSLRTTASGRGCTLSIRSSSSPSAIVINGKAEAKKIRDDIKIEVSRMKEAIGVVPGLAVILVGKNEESATYVRNKKRACDSVGIKSFEVCLAEDSSEEEVLKYVSGFNDDPSVHGILVQLPLPSHMDEQKILSAVSIEKDVDGFHPLNIGRLAMRGREPLFVPCTPKGCIELLHRYNIEIKGKKAVVIGRSNIVGMPAALLLQREDATVSIIHSRTKNPEEITRQADILISAVGKPNMVRGSWIKPGAVIIDVGIKRVEVSP</sequence>
<evidence type="ECO:0000256" key="12">
    <source>
        <dbReference type="ARBA" id="ARBA00061364"/>
    </source>
</evidence>